<evidence type="ECO:0000256" key="6">
    <source>
        <dbReference type="SAM" id="SignalP"/>
    </source>
</evidence>
<feature type="chain" id="PRO_5016140725" description="Zinc resistance-associated protein" evidence="6">
    <location>
        <begin position="19"/>
        <end position="191"/>
    </location>
</feature>
<sequence length="191" mass="20689">MLLAGATALTVWSANAWAASPGNTGGANAPAAQATMPHGHGYGHGGMMMGMPFEGRGLDRMLDTVRATDPQRKQIREIADKARADMQTLHSKLPPGADGQPAHPYRAMLALLAQPQVDAAGAEKLRQQLHAHHDQVSQRMLQAAVDIAKVLTPEQRATFAKEVQARMDRRGGDRMHHRHHGRDGAERPDAR</sequence>
<dbReference type="InterPro" id="IPR052211">
    <property type="entry name" value="Cpx_auxiliary_protein"/>
</dbReference>
<feature type="compositionally biased region" description="Basic and acidic residues" evidence="5">
    <location>
        <begin position="182"/>
        <end position="191"/>
    </location>
</feature>
<dbReference type="Proteomes" id="UP000244892">
    <property type="component" value="Chromosome"/>
</dbReference>
<feature type="region of interest" description="Disordered" evidence="5">
    <location>
        <begin position="166"/>
        <end position="191"/>
    </location>
</feature>
<proteinExistence type="inferred from homology"/>
<evidence type="ECO:0008006" key="9">
    <source>
        <dbReference type="Google" id="ProtNLM"/>
    </source>
</evidence>
<organism evidence="7 8">
    <name type="scientific">Aquabacterium olei</name>
    <dbReference type="NCBI Taxonomy" id="1296669"/>
    <lineage>
        <taxon>Bacteria</taxon>
        <taxon>Pseudomonadati</taxon>
        <taxon>Pseudomonadota</taxon>
        <taxon>Betaproteobacteria</taxon>
        <taxon>Burkholderiales</taxon>
        <taxon>Aquabacterium</taxon>
    </lineage>
</organism>
<protein>
    <recommendedName>
        <fullName evidence="9">Zinc resistance-associated protein</fullName>
    </recommendedName>
</protein>
<evidence type="ECO:0000256" key="3">
    <source>
        <dbReference type="ARBA" id="ARBA00022729"/>
    </source>
</evidence>
<dbReference type="EMBL" id="CP029210">
    <property type="protein sequence ID" value="AWI55296.1"/>
    <property type="molecule type" value="Genomic_DNA"/>
</dbReference>
<comment type="similarity">
    <text evidence="2">Belongs to the CpxP/Spy family.</text>
</comment>
<dbReference type="Pfam" id="PF07813">
    <property type="entry name" value="LTXXQ"/>
    <property type="match status" value="1"/>
</dbReference>
<dbReference type="PANTHER" id="PTHR38102">
    <property type="entry name" value="PERIPLASMIC CHAPERONE SPY"/>
    <property type="match status" value="1"/>
</dbReference>
<gene>
    <name evidence="7" type="ORF">DEH84_14515</name>
</gene>
<evidence type="ECO:0000256" key="1">
    <source>
        <dbReference type="ARBA" id="ARBA00004418"/>
    </source>
</evidence>
<dbReference type="InterPro" id="IPR012899">
    <property type="entry name" value="LTXXQ"/>
</dbReference>
<dbReference type="Gene3D" id="1.20.120.1490">
    <property type="match status" value="1"/>
</dbReference>
<dbReference type="OrthoDB" id="8589301at2"/>
<evidence type="ECO:0000313" key="8">
    <source>
        <dbReference type="Proteomes" id="UP000244892"/>
    </source>
</evidence>
<dbReference type="PANTHER" id="PTHR38102:SF1">
    <property type="entry name" value="PERIPLASMIC CHAPERONE SPY"/>
    <property type="match status" value="1"/>
</dbReference>
<feature type="signal peptide" evidence="6">
    <location>
        <begin position="1"/>
        <end position="18"/>
    </location>
</feature>
<reference evidence="7 8" key="1">
    <citation type="submission" date="2018-05" db="EMBL/GenBank/DDBJ databases">
        <title>complete genome sequence of Aquabacterium olei NBRC 110486.</title>
        <authorList>
            <person name="Tang B."/>
            <person name="Chang J."/>
            <person name="Zhang L."/>
            <person name="Yang H."/>
        </authorList>
    </citation>
    <scope>NUCLEOTIDE SEQUENCE [LARGE SCALE GENOMIC DNA]</scope>
    <source>
        <strain evidence="7 8">NBRC 110486</strain>
    </source>
</reference>
<dbReference type="AlphaFoldDB" id="A0A2U8FYJ9"/>
<dbReference type="GO" id="GO:0051082">
    <property type="term" value="F:unfolded protein binding"/>
    <property type="evidence" value="ECO:0007669"/>
    <property type="project" value="TreeGrafter"/>
</dbReference>
<evidence type="ECO:0000256" key="5">
    <source>
        <dbReference type="SAM" id="MobiDB-lite"/>
    </source>
</evidence>
<keyword evidence="4" id="KW-0574">Periplasm</keyword>
<name>A0A2U8FYJ9_9BURK</name>
<evidence type="ECO:0000256" key="2">
    <source>
        <dbReference type="ARBA" id="ARBA00008441"/>
    </source>
</evidence>
<evidence type="ECO:0000256" key="4">
    <source>
        <dbReference type="ARBA" id="ARBA00022764"/>
    </source>
</evidence>
<keyword evidence="3 6" id="KW-0732">Signal</keyword>
<accession>A0A2U8FYJ9</accession>
<keyword evidence="8" id="KW-1185">Reference proteome</keyword>
<dbReference type="KEGG" id="aon:DEH84_14515"/>
<evidence type="ECO:0000313" key="7">
    <source>
        <dbReference type="EMBL" id="AWI55296.1"/>
    </source>
</evidence>
<dbReference type="GO" id="GO:0030288">
    <property type="term" value="C:outer membrane-bounded periplasmic space"/>
    <property type="evidence" value="ECO:0007669"/>
    <property type="project" value="TreeGrafter"/>
</dbReference>
<comment type="subcellular location">
    <subcellularLocation>
        <location evidence="1">Periplasm</location>
    </subcellularLocation>
</comment>